<reference evidence="1" key="1">
    <citation type="submission" date="2023-11" db="EMBL/GenBank/DDBJ databases">
        <authorList>
            <person name="De Vega J J."/>
            <person name="De Vega J J."/>
        </authorList>
    </citation>
    <scope>NUCLEOTIDE SEQUENCE</scope>
</reference>
<comment type="caution">
    <text evidence="1">The sequence shown here is derived from an EMBL/GenBank/DDBJ whole genome shotgun (WGS) entry which is preliminary data.</text>
</comment>
<organism evidence="1 2">
    <name type="scientific">Mycena citricolor</name>
    <dbReference type="NCBI Taxonomy" id="2018698"/>
    <lineage>
        <taxon>Eukaryota</taxon>
        <taxon>Fungi</taxon>
        <taxon>Dikarya</taxon>
        <taxon>Basidiomycota</taxon>
        <taxon>Agaricomycotina</taxon>
        <taxon>Agaricomycetes</taxon>
        <taxon>Agaricomycetidae</taxon>
        <taxon>Agaricales</taxon>
        <taxon>Marasmiineae</taxon>
        <taxon>Mycenaceae</taxon>
        <taxon>Mycena</taxon>
    </lineage>
</organism>
<keyword evidence="2" id="KW-1185">Reference proteome</keyword>
<name>A0AAD2Q0G1_9AGAR</name>
<dbReference type="EMBL" id="CAVNYO010000012">
    <property type="protein sequence ID" value="CAK5262240.1"/>
    <property type="molecule type" value="Genomic_DNA"/>
</dbReference>
<dbReference type="AlphaFoldDB" id="A0AAD2Q0G1"/>
<sequence>MSAEHDLRYHGQSITIYTYVESPQIISASELRRARIFQTLGHGKPNPGRGVLGDLGYLARFSLFHTLSRWFGGPESSRANLSGRCQSVCDLQPGLGPRSFSNRHMLQRSSVYTASHKSTTRTDLRAGAKT</sequence>
<evidence type="ECO:0000313" key="1">
    <source>
        <dbReference type="EMBL" id="CAK5262240.1"/>
    </source>
</evidence>
<evidence type="ECO:0000313" key="2">
    <source>
        <dbReference type="Proteomes" id="UP001295794"/>
    </source>
</evidence>
<gene>
    <name evidence="1" type="ORF">MYCIT1_LOCUS784</name>
</gene>
<proteinExistence type="predicted"/>
<dbReference type="Proteomes" id="UP001295794">
    <property type="component" value="Unassembled WGS sequence"/>
</dbReference>
<protein>
    <submittedName>
        <fullName evidence="1">Uncharacterized protein</fullName>
    </submittedName>
</protein>
<accession>A0AAD2Q0G1</accession>